<comment type="similarity">
    <text evidence="3 7">Belongs to the IspD/TarI cytidylyltransferase family. IspD subfamily.</text>
</comment>
<dbReference type="EC" id="2.7.7.60" evidence="7"/>
<dbReference type="PANTHER" id="PTHR32125">
    <property type="entry name" value="2-C-METHYL-D-ERYTHRITOL 4-PHOSPHATE CYTIDYLYLTRANSFERASE, CHLOROPLASTIC"/>
    <property type="match status" value="1"/>
</dbReference>
<comment type="caution">
    <text evidence="8">The sequence shown here is derived from an EMBL/GenBank/DDBJ whole genome shotgun (WGS) entry which is preliminary data.</text>
</comment>
<feature type="site" description="Positions MEP for the nucleophilic attack" evidence="7">
    <location>
        <position position="163"/>
    </location>
</feature>
<dbReference type="Gene3D" id="3.90.550.10">
    <property type="entry name" value="Spore Coat Polysaccharide Biosynthesis Protein SpsA, Chain A"/>
    <property type="match status" value="1"/>
</dbReference>
<dbReference type="PANTHER" id="PTHR32125:SF4">
    <property type="entry name" value="2-C-METHYL-D-ERYTHRITOL 4-PHOSPHATE CYTIDYLYLTRANSFERASE, CHLOROPLASTIC"/>
    <property type="match status" value="1"/>
</dbReference>
<reference evidence="8 9" key="1">
    <citation type="submission" date="2020-07" db="EMBL/GenBank/DDBJ databases">
        <title>Pusillimonas sp. nov., isolated from poultry manure in Taiwan.</title>
        <authorList>
            <person name="Lin S.-Y."/>
            <person name="Tang Y.-S."/>
            <person name="Young C.-C."/>
        </authorList>
    </citation>
    <scope>NUCLEOTIDE SEQUENCE [LARGE SCALE GENOMIC DNA]</scope>
    <source>
        <strain evidence="8 9">CC-YST705</strain>
    </source>
</reference>
<evidence type="ECO:0000256" key="3">
    <source>
        <dbReference type="ARBA" id="ARBA00009789"/>
    </source>
</evidence>
<keyword evidence="9" id="KW-1185">Reference proteome</keyword>
<dbReference type="InterPro" id="IPR018294">
    <property type="entry name" value="ISPD_synthase_CS"/>
</dbReference>
<evidence type="ECO:0000313" key="9">
    <source>
        <dbReference type="Proteomes" id="UP000776983"/>
    </source>
</evidence>
<evidence type="ECO:0000256" key="2">
    <source>
        <dbReference type="ARBA" id="ARBA00004787"/>
    </source>
</evidence>
<dbReference type="InterPro" id="IPR029044">
    <property type="entry name" value="Nucleotide-diphossugar_trans"/>
</dbReference>
<sequence>MQNELIGLVPAAGIGSRALAPHEAGEATPKQYRLLAGQPMLRLAVQALLREPRLSRVVVAVAPGDTTAGAVLADLQRVRVVSCGGATRADTVRAALSHAGCQANDWVLVHDAARPGLTPEALGRLIDACLLHDQPGLLALPVADTVKRNAATPPSRVGATIDREGLWLAQTPQMARAGMLLQALQADLAYVVVPTDESSALERLGHAPLLVRGDPRNFKVTWPEDFILMEKWL</sequence>
<accession>A0ABS8C876</accession>
<evidence type="ECO:0000256" key="5">
    <source>
        <dbReference type="ARBA" id="ARBA00022695"/>
    </source>
</evidence>
<dbReference type="RefSeq" id="WP_226952442.1">
    <property type="nucleotide sequence ID" value="NZ_JACDXW010000001.1"/>
</dbReference>
<keyword evidence="5 7" id="KW-0548">Nucleotidyltransferase</keyword>
<dbReference type="CDD" id="cd02516">
    <property type="entry name" value="CDP-ME_synthetase"/>
    <property type="match status" value="1"/>
</dbReference>
<evidence type="ECO:0000256" key="6">
    <source>
        <dbReference type="ARBA" id="ARBA00023229"/>
    </source>
</evidence>
<evidence type="ECO:0000256" key="4">
    <source>
        <dbReference type="ARBA" id="ARBA00022679"/>
    </source>
</evidence>
<feature type="site" description="Transition state stabilizer" evidence="7">
    <location>
        <position position="30"/>
    </location>
</feature>
<evidence type="ECO:0000313" key="8">
    <source>
        <dbReference type="EMBL" id="MCB5362216.1"/>
    </source>
</evidence>
<comment type="function">
    <text evidence="7">Catalyzes the formation of 4-diphosphocytidyl-2-C-methyl-D-erythritol from CTP and 2-C-methyl-D-erythritol 4-phosphate (MEP).</text>
</comment>
<dbReference type="InterPro" id="IPR001228">
    <property type="entry name" value="IspD"/>
</dbReference>
<dbReference type="SUPFAM" id="SSF53448">
    <property type="entry name" value="Nucleotide-diphospho-sugar transferases"/>
    <property type="match status" value="1"/>
</dbReference>
<feature type="site" description="Transition state stabilizer" evidence="7">
    <location>
        <position position="17"/>
    </location>
</feature>
<dbReference type="PROSITE" id="PS01295">
    <property type="entry name" value="ISPD"/>
    <property type="match status" value="1"/>
</dbReference>
<dbReference type="GO" id="GO:0050518">
    <property type="term" value="F:2-C-methyl-D-erythritol 4-phosphate cytidylyltransferase activity"/>
    <property type="evidence" value="ECO:0007669"/>
    <property type="project" value="UniProtKB-EC"/>
</dbReference>
<gene>
    <name evidence="7" type="primary">ispD</name>
    <name evidence="8" type="ORF">H0484_00365</name>
</gene>
<dbReference type="HAMAP" id="MF_00108">
    <property type="entry name" value="IspD"/>
    <property type="match status" value="1"/>
</dbReference>
<evidence type="ECO:0000256" key="1">
    <source>
        <dbReference type="ARBA" id="ARBA00001282"/>
    </source>
</evidence>
<keyword evidence="4 7" id="KW-0808">Transferase</keyword>
<proteinExistence type="inferred from homology"/>
<evidence type="ECO:0000256" key="7">
    <source>
        <dbReference type="HAMAP-Rule" id="MF_00108"/>
    </source>
</evidence>
<comment type="catalytic activity">
    <reaction evidence="1 7">
        <text>2-C-methyl-D-erythritol 4-phosphate + CTP + H(+) = 4-CDP-2-C-methyl-D-erythritol + diphosphate</text>
        <dbReference type="Rhea" id="RHEA:13429"/>
        <dbReference type="ChEBI" id="CHEBI:15378"/>
        <dbReference type="ChEBI" id="CHEBI:33019"/>
        <dbReference type="ChEBI" id="CHEBI:37563"/>
        <dbReference type="ChEBI" id="CHEBI:57823"/>
        <dbReference type="ChEBI" id="CHEBI:58262"/>
        <dbReference type="EC" id="2.7.7.60"/>
    </reaction>
</comment>
<protein>
    <recommendedName>
        <fullName evidence="7">2-C-methyl-D-erythritol 4-phosphate cytidylyltransferase</fullName>
        <ecNumber evidence="7">2.7.7.60</ecNumber>
    </recommendedName>
    <alternativeName>
        <fullName evidence="7">4-diphosphocytidyl-2C-methyl-D-erythritol synthase</fullName>
    </alternativeName>
    <alternativeName>
        <fullName evidence="7">MEP cytidylyltransferase</fullName>
        <shortName evidence="7">MCT</shortName>
    </alternativeName>
</protein>
<dbReference type="InterPro" id="IPR034683">
    <property type="entry name" value="IspD/TarI"/>
</dbReference>
<dbReference type="Pfam" id="PF01128">
    <property type="entry name" value="IspD"/>
    <property type="match status" value="1"/>
</dbReference>
<dbReference type="EMBL" id="JACDXW010000001">
    <property type="protein sequence ID" value="MCB5362216.1"/>
    <property type="molecule type" value="Genomic_DNA"/>
</dbReference>
<keyword evidence="6 7" id="KW-0414">Isoprene biosynthesis</keyword>
<dbReference type="NCBIfam" id="TIGR00453">
    <property type="entry name" value="ispD"/>
    <property type="match status" value="1"/>
</dbReference>
<organism evidence="8 9">
    <name type="scientific">Mesopusillimonas faecipullorum</name>
    <dbReference type="NCBI Taxonomy" id="2755040"/>
    <lineage>
        <taxon>Bacteria</taxon>
        <taxon>Pseudomonadati</taxon>
        <taxon>Pseudomonadota</taxon>
        <taxon>Betaproteobacteria</taxon>
        <taxon>Burkholderiales</taxon>
        <taxon>Alcaligenaceae</taxon>
        <taxon>Mesopusillimonas</taxon>
    </lineage>
</organism>
<feature type="site" description="Positions MEP for the nucleophilic attack" evidence="7">
    <location>
        <position position="219"/>
    </location>
</feature>
<comment type="pathway">
    <text evidence="2 7">Isoprenoid biosynthesis; isopentenyl diphosphate biosynthesis via DXP pathway; isopentenyl diphosphate from 1-deoxy-D-xylulose 5-phosphate: step 2/6.</text>
</comment>
<name>A0ABS8C876_9BURK</name>
<dbReference type="InterPro" id="IPR050088">
    <property type="entry name" value="IspD/TarI_cytidylyltransf_bact"/>
</dbReference>
<dbReference type="Proteomes" id="UP000776983">
    <property type="component" value="Unassembled WGS sequence"/>
</dbReference>